<sequence>MVIASNSSRTMLQATPITLGTRPTTVDVDVEILPETSPSVAQRRLLMSTQPGLFTHLLPLEEREALATPMHCIIPSNSEGDDHGAMYLGLAAAALDIVPFEEKRIHHLVQVIEPPQPVPSENPRDWPLEYFRIKIKDTPKAAKVLAERLLAVCDYIADALGRGESVLVHCQQGVSRSASVVIAFLIRERAMSYEDALAFVRERRRCARPNWGFVRTSEEWEKICRLRQLDEQVQAGGIVG</sequence>
<dbReference type="Pfam" id="PF00782">
    <property type="entry name" value="DSPc"/>
    <property type="match status" value="1"/>
</dbReference>
<dbReference type="SUPFAM" id="SSF52799">
    <property type="entry name" value="(Phosphotyrosine protein) phosphatases II"/>
    <property type="match status" value="1"/>
</dbReference>
<dbReference type="InterPro" id="IPR016130">
    <property type="entry name" value="Tyr_Pase_AS"/>
</dbReference>
<dbReference type="InterPro" id="IPR000340">
    <property type="entry name" value="Dual-sp_phosphatase_cat-dom"/>
</dbReference>
<dbReference type="InterPro" id="IPR029021">
    <property type="entry name" value="Prot-tyrosine_phosphatase-like"/>
</dbReference>
<reference evidence="7" key="1">
    <citation type="submission" date="2014-09" db="EMBL/GenBank/DDBJ databases">
        <title>Genome sequence of the luminous mushroom Mycena chlorophos for searching fungal bioluminescence genes.</title>
        <authorList>
            <person name="Tanaka Y."/>
            <person name="Kasuga D."/>
            <person name="Oba Y."/>
            <person name="Hase S."/>
            <person name="Sato K."/>
            <person name="Oba Y."/>
            <person name="Sakakibara Y."/>
        </authorList>
    </citation>
    <scope>NUCLEOTIDE SEQUENCE</scope>
</reference>
<evidence type="ECO:0000256" key="4">
    <source>
        <dbReference type="ARBA" id="ARBA00022912"/>
    </source>
</evidence>
<organism evidence="7 8">
    <name type="scientific">Mycena chlorophos</name>
    <name type="common">Agaric fungus</name>
    <name type="synonym">Agaricus chlorophos</name>
    <dbReference type="NCBI Taxonomy" id="658473"/>
    <lineage>
        <taxon>Eukaryota</taxon>
        <taxon>Fungi</taxon>
        <taxon>Dikarya</taxon>
        <taxon>Basidiomycota</taxon>
        <taxon>Agaricomycotina</taxon>
        <taxon>Agaricomycetes</taxon>
        <taxon>Agaricomycetidae</taxon>
        <taxon>Agaricales</taxon>
        <taxon>Marasmiineae</taxon>
        <taxon>Mycenaceae</taxon>
        <taxon>Mycena</taxon>
    </lineage>
</organism>
<dbReference type="SMART" id="SM00195">
    <property type="entry name" value="DSPc"/>
    <property type="match status" value="1"/>
</dbReference>
<dbReference type="EMBL" id="DF843797">
    <property type="protein sequence ID" value="GAT47612.1"/>
    <property type="molecule type" value="Genomic_DNA"/>
</dbReference>
<evidence type="ECO:0000313" key="8">
    <source>
        <dbReference type="Proteomes" id="UP000815677"/>
    </source>
</evidence>
<dbReference type="CDD" id="cd14498">
    <property type="entry name" value="DSP"/>
    <property type="match status" value="1"/>
</dbReference>
<name>A0ABQ0L8X3_MYCCL</name>
<evidence type="ECO:0000313" key="7">
    <source>
        <dbReference type="EMBL" id="GAT47612.1"/>
    </source>
</evidence>
<protein>
    <recommendedName>
        <fullName evidence="2">protein-tyrosine-phosphatase</fullName>
        <ecNumber evidence="2">3.1.3.48</ecNumber>
    </recommendedName>
</protein>
<dbReference type="Proteomes" id="UP000815677">
    <property type="component" value="Unassembled WGS sequence"/>
</dbReference>
<evidence type="ECO:0000256" key="3">
    <source>
        <dbReference type="ARBA" id="ARBA00022801"/>
    </source>
</evidence>
<dbReference type="PROSITE" id="PS50056">
    <property type="entry name" value="TYR_PHOSPHATASE_2"/>
    <property type="match status" value="1"/>
</dbReference>
<dbReference type="PANTHER" id="PTHR10159">
    <property type="entry name" value="DUAL SPECIFICITY PROTEIN PHOSPHATASE"/>
    <property type="match status" value="1"/>
</dbReference>
<comment type="similarity">
    <text evidence="1">Belongs to the protein-tyrosine phosphatase family. Non-receptor class dual specificity subfamily.</text>
</comment>
<dbReference type="PROSITE" id="PS00383">
    <property type="entry name" value="TYR_PHOSPHATASE_1"/>
    <property type="match status" value="1"/>
</dbReference>
<dbReference type="PANTHER" id="PTHR10159:SF519">
    <property type="entry name" value="DUAL SPECIFICITY PROTEIN PHOSPHATASE MPK3"/>
    <property type="match status" value="1"/>
</dbReference>
<accession>A0ABQ0L8X3</accession>
<feature type="domain" description="Tyrosine-protein phosphatase" evidence="5">
    <location>
        <begin position="78"/>
        <end position="226"/>
    </location>
</feature>
<evidence type="ECO:0000256" key="1">
    <source>
        <dbReference type="ARBA" id="ARBA00008601"/>
    </source>
</evidence>
<dbReference type="Gene3D" id="3.90.190.10">
    <property type="entry name" value="Protein tyrosine phosphatase superfamily"/>
    <property type="match status" value="1"/>
</dbReference>
<keyword evidence="8" id="KW-1185">Reference proteome</keyword>
<gene>
    <name evidence="7" type="ORF">MCHLO_05067</name>
</gene>
<evidence type="ECO:0000259" key="6">
    <source>
        <dbReference type="PROSITE" id="PS50056"/>
    </source>
</evidence>
<dbReference type="EC" id="3.1.3.48" evidence="2"/>
<dbReference type="PROSITE" id="PS50054">
    <property type="entry name" value="TYR_PHOSPHATASE_DUAL"/>
    <property type="match status" value="1"/>
</dbReference>
<dbReference type="InterPro" id="IPR000387">
    <property type="entry name" value="Tyr_Pase_dom"/>
</dbReference>
<keyword evidence="4" id="KW-0904">Protein phosphatase</keyword>
<evidence type="ECO:0000256" key="2">
    <source>
        <dbReference type="ARBA" id="ARBA00013064"/>
    </source>
</evidence>
<keyword evidence="3" id="KW-0378">Hydrolase</keyword>
<dbReference type="InterPro" id="IPR020422">
    <property type="entry name" value="TYR_PHOSPHATASE_DUAL_dom"/>
</dbReference>
<proteinExistence type="inferred from homology"/>
<feature type="domain" description="Tyrosine specific protein phosphatases" evidence="6">
    <location>
        <begin position="147"/>
        <end position="204"/>
    </location>
</feature>
<evidence type="ECO:0000259" key="5">
    <source>
        <dbReference type="PROSITE" id="PS50054"/>
    </source>
</evidence>